<proteinExistence type="inferred from homology"/>
<evidence type="ECO:0000256" key="3">
    <source>
        <dbReference type="ARBA" id="ARBA00012517"/>
    </source>
</evidence>
<evidence type="ECO:0000256" key="13">
    <source>
        <dbReference type="ARBA" id="ARBA00022842"/>
    </source>
</evidence>
<dbReference type="Pfam" id="PF00702">
    <property type="entry name" value="Hydrolase"/>
    <property type="match status" value="1"/>
</dbReference>
<evidence type="ECO:0000256" key="19">
    <source>
        <dbReference type="ARBA" id="ARBA00029719"/>
    </source>
</evidence>
<dbReference type="InterPro" id="IPR023214">
    <property type="entry name" value="HAD_sf"/>
</dbReference>
<dbReference type="InterPro" id="IPR001757">
    <property type="entry name" value="P_typ_ATPase"/>
</dbReference>
<keyword evidence="12 22" id="KW-0067">ATP-binding</keyword>
<dbReference type="NCBIfam" id="TIGR00003">
    <property type="entry name" value="copper ion binding protein"/>
    <property type="match status" value="2"/>
</dbReference>
<evidence type="ECO:0000256" key="6">
    <source>
        <dbReference type="ARBA" id="ARBA00022553"/>
    </source>
</evidence>
<keyword evidence="9" id="KW-0677">Repeat</keyword>
<feature type="transmembrane region" description="Helical" evidence="22">
    <location>
        <begin position="440"/>
        <end position="459"/>
    </location>
</feature>
<evidence type="ECO:0000256" key="1">
    <source>
        <dbReference type="ARBA" id="ARBA00004127"/>
    </source>
</evidence>
<feature type="domain" description="HMA" evidence="23">
    <location>
        <begin position="5"/>
        <end position="70"/>
    </location>
</feature>
<protein>
    <recommendedName>
        <fullName evidence="4">Copper-exporting P-type ATPase</fullName>
        <ecNumber evidence="3">7.2.2.8</ecNumber>
    </recommendedName>
    <alternativeName>
        <fullName evidence="19">Copper-exporting P-type ATPase A</fullName>
    </alternativeName>
    <alternativeName>
        <fullName evidence="20">Cu(+)-exporting ATPase</fullName>
    </alternativeName>
</protein>
<dbReference type="Proteomes" id="UP001275436">
    <property type="component" value="Unassembled WGS sequence"/>
</dbReference>
<comment type="similarity">
    <text evidence="2 22">Belongs to the cation transport ATPase (P-type) (TC 3.A.3) family. Type IB subfamily.</text>
</comment>
<keyword evidence="17" id="KW-0406">Ion transport</keyword>
<dbReference type="PROSITE" id="PS00154">
    <property type="entry name" value="ATPASE_E1_E2"/>
    <property type="match status" value="1"/>
</dbReference>
<accession>A0ABQ5TRN0</accession>
<keyword evidence="15 22" id="KW-1133">Transmembrane helix</keyword>
<dbReference type="PANTHER" id="PTHR43520">
    <property type="entry name" value="ATP7, ISOFORM B"/>
    <property type="match status" value="1"/>
</dbReference>
<dbReference type="PROSITE" id="PS01047">
    <property type="entry name" value="HMA_1"/>
    <property type="match status" value="2"/>
</dbReference>
<feature type="transmembrane region" description="Helical" evidence="22">
    <location>
        <begin position="226"/>
        <end position="244"/>
    </location>
</feature>
<dbReference type="Gene3D" id="3.30.70.100">
    <property type="match status" value="2"/>
</dbReference>
<evidence type="ECO:0000256" key="2">
    <source>
        <dbReference type="ARBA" id="ARBA00006024"/>
    </source>
</evidence>
<dbReference type="InterPro" id="IPR023299">
    <property type="entry name" value="ATPase_P-typ_cyto_dom_N"/>
</dbReference>
<evidence type="ECO:0000256" key="15">
    <source>
        <dbReference type="ARBA" id="ARBA00022989"/>
    </source>
</evidence>
<evidence type="ECO:0000256" key="16">
    <source>
        <dbReference type="ARBA" id="ARBA00023008"/>
    </source>
</evidence>
<dbReference type="Pfam" id="PF00403">
    <property type="entry name" value="HMA"/>
    <property type="match status" value="2"/>
</dbReference>
<comment type="catalytic activity">
    <reaction evidence="21">
        <text>Cu(+)(in) + ATP + H2O = Cu(+)(out) + ADP + phosphate + H(+)</text>
        <dbReference type="Rhea" id="RHEA:25792"/>
        <dbReference type="ChEBI" id="CHEBI:15377"/>
        <dbReference type="ChEBI" id="CHEBI:15378"/>
        <dbReference type="ChEBI" id="CHEBI:30616"/>
        <dbReference type="ChEBI" id="CHEBI:43474"/>
        <dbReference type="ChEBI" id="CHEBI:49552"/>
        <dbReference type="ChEBI" id="CHEBI:456216"/>
        <dbReference type="EC" id="7.2.2.8"/>
    </reaction>
</comment>
<dbReference type="PRINTS" id="PR00119">
    <property type="entry name" value="CATATPASE"/>
</dbReference>
<gene>
    <name evidence="24" type="primary">copA_3</name>
    <name evidence="24" type="ORF">MACH08_42330</name>
</gene>
<comment type="caution">
    <text evidence="24">The sequence shown here is derived from an EMBL/GenBank/DDBJ whole genome shotgun (WGS) entry which is preliminary data.</text>
</comment>
<keyword evidence="7 22" id="KW-0812">Transmembrane</keyword>
<evidence type="ECO:0000256" key="14">
    <source>
        <dbReference type="ARBA" id="ARBA00022967"/>
    </source>
</evidence>
<name>A0ABQ5TRN0_9BACI</name>
<dbReference type="InterPro" id="IPR008250">
    <property type="entry name" value="ATPase_P-typ_transduc_dom_A_sf"/>
</dbReference>
<evidence type="ECO:0000256" key="20">
    <source>
        <dbReference type="ARBA" id="ARBA00033239"/>
    </source>
</evidence>
<evidence type="ECO:0000256" key="11">
    <source>
        <dbReference type="ARBA" id="ARBA00022796"/>
    </source>
</evidence>
<dbReference type="InterPro" id="IPR036163">
    <property type="entry name" value="HMA_dom_sf"/>
</dbReference>
<dbReference type="EMBL" id="BSKO01000002">
    <property type="protein sequence ID" value="GLO68449.1"/>
    <property type="molecule type" value="Genomic_DNA"/>
</dbReference>
<evidence type="ECO:0000256" key="8">
    <source>
        <dbReference type="ARBA" id="ARBA00022723"/>
    </source>
</evidence>
<dbReference type="EC" id="7.2.2.8" evidence="3"/>
<evidence type="ECO:0000256" key="9">
    <source>
        <dbReference type="ARBA" id="ARBA00022737"/>
    </source>
</evidence>
<feature type="transmembrane region" description="Helical" evidence="22">
    <location>
        <begin position="408"/>
        <end position="428"/>
    </location>
</feature>
<keyword evidence="5" id="KW-0813">Transport</keyword>
<dbReference type="SUPFAM" id="SSF55008">
    <property type="entry name" value="HMA, heavy metal-associated domain"/>
    <property type="match status" value="2"/>
</dbReference>
<dbReference type="SUPFAM" id="SSF81665">
    <property type="entry name" value="Calcium ATPase, transmembrane domain M"/>
    <property type="match status" value="1"/>
</dbReference>
<dbReference type="SUPFAM" id="SSF81660">
    <property type="entry name" value="Metal cation-transporting ATPase, ATP-binding domain N"/>
    <property type="match status" value="1"/>
</dbReference>
<keyword evidence="13" id="KW-0460">Magnesium</keyword>
<keyword evidence="11" id="KW-0187">Copper transport</keyword>
<dbReference type="InterPro" id="IPR027256">
    <property type="entry name" value="P-typ_ATPase_IB"/>
</dbReference>
<dbReference type="PANTHER" id="PTHR43520:SF8">
    <property type="entry name" value="P-TYPE CU(+) TRANSPORTER"/>
    <property type="match status" value="1"/>
</dbReference>
<reference evidence="24 25" key="1">
    <citation type="submission" date="2023-02" db="EMBL/GenBank/DDBJ databases">
        <title>Oceanobacillus kimchii IFOP_LL358 isolated form Alexandrium catenella lab strain.</title>
        <authorList>
            <person name="Gajardo G."/>
            <person name="Ueki S."/>
            <person name="Maruyama F."/>
        </authorList>
    </citation>
    <scope>NUCLEOTIDE SEQUENCE [LARGE SCALE GENOMIC DNA]</scope>
    <source>
        <strain evidence="24 25">IFOP_LL358</strain>
    </source>
</reference>
<dbReference type="SUPFAM" id="SSF56784">
    <property type="entry name" value="HAD-like"/>
    <property type="match status" value="1"/>
</dbReference>
<dbReference type="NCBIfam" id="TIGR01511">
    <property type="entry name" value="ATPase-IB1_Cu"/>
    <property type="match status" value="1"/>
</dbReference>
<dbReference type="NCBIfam" id="TIGR01494">
    <property type="entry name" value="ATPase_P-type"/>
    <property type="match status" value="1"/>
</dbReference>
<dbReference type="PRINTS" id="PR00943">
    <property type="entry name" value="CUATPASE"/>
</dbReference>
<keyword evidence="16" id="KW-0186">Copper</keyword>
<evidence type="ECO:0000313" key="25">
    <source>
        <dbReference type="Proteomes" id="UP001275436"/>
    </source>
</evidence>
<dbReference type="Gene3D" id="3.40.1110.10">
    <property type="entry name" value="Calcium-transporting ATPase, cytoplasmic domain N"/>
    <property type="match status" value="1"/>
</dbReference>
<keyword evidence="18 22" id="KW-0472">Membrane</keyword>
<dbReference type="Pfam" id="PF00122">
    <property type="entry name" value="E1-E2_ATPase"/>
    <property type="match status" value="1"/>
</dbReference>
<feature type="domain" description="HMA" evidence="23">
    <location>
        <begin position="72"/>
        <end position="138"/>
    </location>
</feature>
<dbReference type="CDD" id="cd00371">
    <property type="entry name" value="HMA"/>
    <property type="match status" value="2"/>
</dbReference>
<comment type="subcellular location">
    <subcellularLocation>
        <location evidence="22">Cell membrane</location>
    </subcellularLocation>
    <subcellularLocation>
        <location evidence="1">Endomembrane system</location>
        <topology evidence="1">Multi-pass membrane protein</topology>
    </subcellularLocation>
</comment>
<dbReference type="Gene3D" id="2.70.150.10">
    <property type="entry name" value="Calcium-transporting ATPase, cytoplasmic transduction domain A"/>
    <property type="match status" value="1"/>
</dbReference>
<dbReference type="PROSITE" id="PS50846">
    <property type="entry name" value="HMA_2"/>
    <property type="match status" value="2"/>
</dbReference>
<dbReference type="InterPro" id="IPR036412">
    <property type="entry name" value="HAD-like_sf"/>
</dbReference>
<evidence type="ECO:0000256" key="7">
    <source>
        <dbReference type="ARBA" id="ARBA00022692"/>
    </source>
</evidence>
<dbReference type="InterPro" id="IPR006122">
    <property type="entry name" value="HMA_Cu_ion-bd"/>
</dbReference>
<evidence type="ECO:0000259" key="23">
    <source>
        <dbReference type="PROSITE" id="PS50846"/>
    </source>
</evidence>
<organism evidence="24 25">
    <name type="scientific">Oceanobacillus kimchii</name>
    <dbReference type="NCBI Taxonomy" id="746691"/>
    <lineage>
        <taxon>Bacteria</taxon>
        <taxon>Bacillati</taxon>
        <taxon>Bacillota</taxon>
        <taxon>Bacilli</taxon>
        <taxon>Bacillales</taxon>
        <taxon>Bacillaceae</taxon>
        <taxon>Oceanobacillus</taxon>
    </lineage>
</organism>
<sequence>MRKTNHATLGITGMTCAACSNHIEKTLNKMDGVEAQVNLTTEKATVDYDSEKTSIEDITKKIENVGYGVLMEKAELDVFGMTCAACSTRIEKVLNKQDGVKHATVNLTTETASIEYNPGLTDTKAIIDKIKNVGYDAKPKAEAAEKQTHKEKEIKNMKMKLIVSTVLTAPLLITMLVHLFNMTVPDIFMNPWFQFVLATPVQFIIGWQFYVGAYKNLKNGGANMDVLVALGTSAAYFYSFYEAFRTIDNPAYMPHLYFETSAVIITLILFGKYLEARAKSQTTNALSSLLNLQAKEARVIRNGEEIMISVEEVVVGDRLIVKPGEKIPVDGRVVKGRTSVDESMITGESIPIEKEVDASLIGSTINKNGSIEMETTKVGKDTALASIIKIVEDAQGSKAPIQRLADVISGYFVPIVVVIAILTFIVWITFVQPGQFEPALVAAIAVLVIACPCALGLATPTSIMVGTGKAAESGILFKGGEHLERTHQLEAIVLDKTGTITKGKPEVTNFTGDEETLQLLASAEKGSEHPLAEAIVAYATEQDIDLVEVDDFNAIPGHGIEATISGNNILVGNRKLMQDHQIEVGGAEQELVDYEVEGKTAMLIAVDGQYRGIVAVADTIKETAPQAIRELKEQGLEVIMLTGDNERTAQAIAKQVGIDQVIAHRCCLKKKRIRSKKSKGRVKRLQWLEMG</sequence>
<feature type="transmembrane region" description="Helical" evidence="22">
    <location>
        <begin position="256"/>
        <end position="274"/>
    </location>
</feature>
<dbReference type="InterPro" id="IPR006121">
    <property type="entry name" value="HMA_dom"/>
</dbReference>
<dbReference type="InterPro" id="IPR018303">
    <property type="entry name" value="ATPase_P-typ_P_site"/>
</dbReference>
<dbReference type="Gene3D" id="3.40.50.1000">
    <property type="entry name" value="HAD superfamily/HAD-like"/>
    <property type="match status" value="1"/>
</dbReference>
<keyword evidence="10 22" id="KW-0547">Nucleotide-binding</keyword>
<evidence type="ECO:0000256" key="17">
    <source>
        <dbReference type="ARBA" id="ARBA00023065"/>
    </source>
</evidence>
<keyword evidence="25" id="KW-1185">Reference proteome</keyword>
<keyword evidence="22" id="KW-1003">Cell membrane</keyword>
<evidence type="ECO:0000256" key="22">
    <source>
        <dbReference type="RuleBase" id="RU362081"/>
    </source>
</evidence>
<evidence type="ECO:0000256" key="4">
    <source>
        <dbReference type="ARBA" id="ARBA00015102"/>
    </source>
</evidence>
<evidence type="ECO:0000256" key="21">
    <source>
        <dbReference type="ARBA" id="ARBA00049289"/>
    </source>
</evidence>
<dbReference type="InterPro" id="IPR059000">
    <property type="entry name" value="ATPase_P-type_domA"/>
</dbReference>
<feature type="transmembrane region" description="Helical" evidence="22">
    <location>
        <begin position="161"/>
        <end position="180"/>
    </location>
</feature>
<dbReference type="CDD" id="cd02094">
    <property type="entry name" value="P-type_ATPase_Cu-like"/>
    <property type="match status" value="1"/>
</dbReference>
<evidence type="ECO:0000256" key="10">
    <source>
        <dbReference type="ARBA" id="ARBA00022741"/>
    </source>
</evidence>
<evidence type="ECO:0000256" key="12">
    <source>
        <dbReference type="ARBA" id="ARBA00022840"/>
    </source>
</evidence>
<keyword evidence="6" id="KW-0597">Phosphoprotein</keyword>
<evidence type="ECO:0000313" key="24">
    <source>
        <dbReference type="EMBL" id="GLO68449.1"/>
    </source>
</evidence>
<dbReference type="InterPro" id="IPR023298">
    <property type="entry name" value="ATPase_P-typ_TM_dom_sf"/>
</dbReference>
<feature type="transmembrane region" description="Helical" evidence="22">
    <location>
        <begin position="192"/>
        <end position="214"/>
    </location>
</feature>
<dbReference type="InterPro" id="IPR017969">
    <property type="entry name" value="Heavy-metal-associated_CS"/>
</dbReference>
<keyword evidence="8 22" id="KW-0479">Metal-binding</keyword>
<dbReference type="SUPFAM" id="SSF81653">
    <property type="entry name" value="Calcium ATPase, transduction domain A"/>
    <property type="match status" value="1"/>
</dbReference>
<dbReference type="NCBIfam" id="TIGR01525">
    <property type="entry name" value="ATPase-IB_hvy"/>
    <property type="match status" value="1"/>
</dbReference>
<keyword evidence="14" id="KW-1278">Translocase</keyword>
<evidence type="ECO:0000256" key="18">
    <source>
        <dbReference type="ARBA" id="ARBA00023136"/>
    </source>
</evidence>
<evidence type="ECO:0000256" key="5">
    <source>
        <dbReference type="ARBA" id="ARBA00022448"/>
    </source>
</evidence>